<reference evidence="1" key="2">
    <citation type="journal article" date="2015" name="Data Brief">
        <title>Shoot transcriptome of the giant reed, Arundo donax.</title>
        <authorList>
            <person name="Barrero R.A."/>
            <person name="Guerrero F.D."/>
            <person name="Moolhuijzen P."/>
            <person name="Goolsby J.A."/>
            <person name="Tidwell J."/>
            <person name="Bellgard S.E."/>
            <person name="Bellgard M.I."/>
        </authorList>
    </citation>
    <scope>NUCLEOTIDE SEQUENCE</scope>
    <source>
        <tissue evidence="1">Shoot tissue taken approximately 20 cm above the soil surface</tissue>
    </source>
</reference>
<proteinExistence type="predicted"/>
<organism evidence="1">
    <name type="scientific">Arundo donax</name>
    <name type="common">Giant reed</name>
    <name type="synonym">Donax arundinaceus</name>
    <dbReference type="NCBI Taxonomy" id="35708"/>
    <lineage>
        <taxon>Eukaryota</taxon>
        <taxon>Viridiplantae</taxon>
        <taxon>Streptophyta</taxon>
        <taxon>Embryophyta</taxon>
        <taxon>Tracheophyta</taxon>
        <taxon>Spermatophyta</taxon>
        <taxon>Magnoliopsida</taxon>
        <taxon>Liliopsida</taxon>
        <taxon>Poales</taxon>
        <taxon>Poaceae</taxon>
        <taxon>PACMAD clade</taxon>
        <taxon>Arundinoideae</taxon>
        <taxon>Arundineae</taxon>
        <taxon>Arundo</taxon>
    </lineage>
</organism>
<sequence length="19" mass="2175">MHVLMSQDQSDLLAICQEL</sequence>
<dbReference type="AlphaFoldDB" id="A0A0A9AQT9"/>
<evidence type="ECO:0000313" key="1">
    <source>
        <dbReference type="EMBL" id="JAD51285.1"/>
    </source>
</evidence>
<name>A0A0A9AQT9_ARUDO</name>
<accession>A0A0A9AQT9</accession>
<protein>
    <submittedName>
        <fullName evidence="1">Uncharacterized protein</fullName>
    </submittedName>
</protein>
<dbReference type="EMBL" id="GBRH01246610">
    <property type="protein sequence ID" value="JAD51285.1"/>
    <property type="molecule type" value="Transcribed_RNA"/>
</dbReference>
<reference evidence="1" key="1">
    <citation type="submission" date="2014-09" db="EMBL/GenBank/DDBJ databases">
        <authorList>
            <person name="Magalhaes I.L.F."/>
            <person name="Oliveira U."/>
            <person name="Santos F.R."/>
            <person name="Vidigal T.H.D.A."/>
            <person name="Brescovit A.D."/>
            <person name="Santos A.J."/>
        </authorList>
    </citation>
    <scope>NUCLEOTIDE SEQUENCE</scope>
    <source>
        <tissue evidence="1">Shoot tissue taken approximately 20 cm above the soil surface</tissue>
    </source>
</reference>